<name>A0ABV9WNV6_9ACTN</name>
<dbReference type="InterPro" id="IPR050595">
    <property type="entry name" value="Bact_response_regulator"/>
</dbReference>
<evidence type="ECO:0000259" key="3">
    <source>
        <dbReference type="PROSITE" id="PS50110"/>
    </source>
</evidence>
<proteinExistence type="predicted"/>
<dbReference type="SMART" id="SM00448">
    <property type="entry name" value="REC"/>
    <property type="match status" value="1"/>
</dbReference>
<dbReference type="RefSeq" id="WP_380129391.1">
    <property type="nucleotide sequence ID" value="NZ_JBHSIU010000133.1"/>
</dbReference>
<dbReference type="CDD" id="cd00156">
    <property type="entry name" value="REC"/>
    <property type="match status" value="1"/>
</dbReference>
<evidence type="ECO:0000256" key="1">
    <source>
        <dbReference type="ARBA" id="ARBA00022553"/>
    </source>
</evidence>
<dbReference type="PANTHER" id="PTHR44591:SF3">
    <property type="entry name" value="RESPONSE REGULATORY DOMAIN-CONTAINING PROTEIN"/>
    <property type="match status" value="1"/>
</dbReference>
<accession>A0ABV9WNV6</accession>
<sequence length="142" mass="14810">MQDEEAPVARVLVAEDDSDIRDLFTMILESAGAAVVAVNSGGAALEALRSQQFDLLVTDMWMPQVSGLDLCKAVRADPATAGLPILMLSAYGRMGGPAEAMMAGATEYHTKPIRPGVLVGKADALLGGRLTAPSRDARRATG</sequence>
<feature type="domain" description="Response regulatory" evidence="3">
    <location>
        <begin position="10"/>
        <end position="126"/>
    </location>
</feature>
<dbReference type="PROSITE" id="PS50110">
    <property type="entry name" value="RESPONSE_REGULATORY"/>
    <property type="match status" value="1"/>
</dbReference>
<comment type="caution">
    <text evidence="4">The sequence shown here is derived from an EMBL/GenBank/DDBJ whole genome shotgun (WGS) entry which is preliminary data.</text>
</comment>
<reference evidence="5" key="1">
    <citation type="journal article" date="2019" name="Int. J. Syst. Evol. Microbiol.">
        <title>The Global Catalogue of Microorganisms (GCM) 10K type strain sequencing project: providing services to taxonomists for standard genome sequencing and annotation.</title>
        <authorList>
            <consortium name="The Broad Institute Genomics Platform"/>
            <consortium name="The Broad Institute Genome Sequencing Center for Infectious Disease"/>
            <person name="Wu L."/>
            <person name="Ma J."/>
        </authorList>
    </citation>
    <scope>NUCLEOTIDE SEQUENCE [LARGE SCALE GENOMIC DNA]</scope>
    <source>
        <strain evidence="5">CGMCC 4.7152</strain>
    </source>
</reference>
<dbReference type="Proteomes" id="UP001595912">
    <property type="component" value="Unassembled WGS sequence"/>
</dbReference>
<gene>
    <name evidence="4" type="ORF">ACFPIJ_64095</name>
</gene>
<dbReference type="SUPFAM" id="SSF52172">
    <property type="entry name" value="CheY-like"/>
    <property type="match status" value="1"/>
</dbReference>
<protein>
    <submittedName>
        <fullName evidence="4">Response regulator</fullName>
    </submittedName>
</protein>
<feature type="modified residue" description="4-aspartylphosphate" evidence="2">
    <location>
        <position position="59"/>
    </location>
</feature>
<evidence type="ECO:0000313" key="4">
    <source>
        <dbReference type="EMBL" id="MFC5008688.1"/>
    </source>
</evidence>
<evidence type="ECO:0000313" key="5">
    <source>
        <dbReference type="Proteomes" id="UP001595912"/>
    </source>
</evidence>
<dbReference type="InterPro" id="IPR011006">
    <property type="entry name" value="CheY-like_superfamily"/>
</dbReference>
<keyword evidence="1 2" id="KW-0597">Phosphoprotein</keyword>
<dbReference type="Pfam" id="PF00072">
    <property type="entry name" value="Response_reg"/>
    <property type="match status" value="1"/>
</dbReference>
<organism evidence="4 5">
    <name type="scientific">Dactylosporangium cerinum</name>
    <dbReference type="NCBI Taxonomy" id="1434730"/>
    <lineage>
        <taxon>Bacteria</taxon>
        <taxon>Bacillati</taxon>
        <taxon>Actinomycetota</taxon>
        <taxon>Actinomycetes</taxon>
        <taxon>Micromonosporales</taxon>
        <taxon>Micromonosporaceae</taxon>
        <taxon>Dactylosporangium</taxon>
    </lineage>
</organism>
<keyword evidence="5" id="KW-1185">Reference proteome</keyword>
<dbReference type="InterPro" id="IPR001789">
    <property type="entry name" value="Sig_transdc_resp-reg_receiver"/>
</dbReference>
<dbReference type="PANTHER" id="PTHR44591">
    <property type="entry name" value="STRESS RESPONSE REGULATOR PROTEIN 1"/>
    <property type="match status" value="1"/>
</dbReference>
<dbReference type="EMBL" id="JBHSIU010000133">
    <property type="protein sequence ID" value="MFC5008688.1"/>
    <property type="molecule type" value="Genomic_DNA"/>
</dbReference>
<dbReference type="Gene3D" id="3.40.50.2300">
    <property type="match status" value="1"/>
</dbReference>
<evidence type="ECO:0000256" key="2">
    <source>
        <dbReference type="PROSITE-ProRule" id="PRU00169"/>
    </source>
</evidence>